<gene>
    <name evidence="1" type="ORF">METZ01_LOCUS173601</name>
</gene>
<dbReference type="AlphaFoldDB" id="A0A382C5P2"/>
<proteinExistence type="predicted"/>
<protein>
    <submittedName>
        <fullName evidence="1">Uncharacterized protein</fullName>
    </submittedName>
</protein>
<name>A0A382C5P2_9ZZZZ</name>
<evidence type="ECO:0000313" key="1">
    <source>
        <dbReference type="EMBL" id="SVB20747.1"/>
    </source>
</evidence>
<feature type="non-terminal residue" evidence="1">
    <location>
        <position position="196"/>
    </location>
</feature>
<organism evidence="1">
    <name type="scientific">marine metagenome</name>
    <dbReference type="NCBI Taxonomy" id="408172"/>
    <lineage>
        <taxon>unclassified sequences</taxon>
        <taxon>metagenomes</taxon>
        <taxon>ecological metagenomes</taxon>
    </lineage>
</organism>
<dbReference type="EMBL" id="UINC01032683">
    <property type="protein sequence ID" value="SVB20747.1"/>
    <property type="molecule type" value="Genomic_DNA"/>
</dbReference>
<accession>A0A382C5P2</accession>
<reference evidence="1" key="1">
    <citation type="submission" date="2018-05" db="EMBL/GenBank/DDBJ databases">
        <authorList>
            <person name="Lanie J.A."/>
            <person name="Ng W.-L."/>
            <person name="Kazmierczak K.M."/>
            <person name="Andrzejewski T.M."/>
            <person name="Davidsen T.M."/>
            <person name="Wayne K.J."/>
            <person name="Tettelin H."/>
            <person name="Glass J.I."/>
            <person name="Rusch D."/>
            <person name="Podicherti R."/>
            <person name="Tsui H.-C.T."/>
            <person name="Winkler M.E."/>
        </authorList>
    </citation>
    <scope>NUCLEOTIDE SEQUENCE</scope>
</reference>
<sequence>MTKFFKKNIELLKNHSSFAKHLTEPLPSSIEVQSTPSGNNTIRLNNILIHSMYDPVKEGQTFAKKITAGSQVCLYGFGLGYHIDSILEKIGSTGFLLTIELSTDLLLAAMVLRNQSKVLLNDRFHIIYGLNEEIVSNEISNYMGKMENKKTNGLEVHFHSPSFKCIPKSFPKLTNSLEILLMERRFPAVLGDIEKE</sequence>